<keyword evidence="2" id="KW-0732">Signal</keyword>
<accession>A0A8T8HTK7</accession>
<dbReference type="Proteomes" id="UP000671828">
    <property type="component" value="Chromosome"/>
</dbReference>
<dbReference type="GO" id="GO:0000224">
    <property type="term" value="F:peptide-N4-(N-acetyl-beta-glucosaminyl)asparagine amidase activity"/>
    <property type="evidence" value="ECO:0007669"/>
    <property type="project" value="TreeGrafter"/>
</dbReference>
<dbReference type="InterPro" id="IPR050883">
    <property type="entry name" value="PNGase"/>
</dbReference>
<keyword evidence="4" id="KW-0378">Hydrolase</keyword>
<organism evidence="4 5">
    <name type="scientific">Saccharothrix algeriensis</name>
    <dbReference type="NCBI Taxonomy" id="173560"/>
    <lineage>
        <taxon>Bacteria</taxon>
        <taxon>Bacillati</taxon>
        <taxon>Actinomycetota</taxon>
        <taxon>Actinomycetes</taxon>
        <taxon>Pseudonocardiales</taxon>
        <taxon>Pseudonocardiaceae</taxon>
        <taxon>Saccharothrix</taxon>
    </lineage>
</organism>
<dbReference type="InterPro" id="IPR008979">
    <property type="entry name" value="Galactose-bd-like_sf"/>
</dbReference>
<dbReference type="Gene3D" id="2.70.98.10">
    <property type="match status" value="1"/>
</dbReference>
<evidence type="ECO:0000256" key="2">
    <source>
        <dbReference type="SAM" id="SignalP"/>
    </source>
</evidence>
<dbReference type="InterPro" id="IPR000421">
    <property type="entry name" value="FA58C"/>
</dbReference>
<dbReference type="NCBIfam" id="TIGR01180">
    <property type="entry name" value="aman2_put"/>
    <property type="match status" value="1"/>
</dbReference>
<dbReference type="EMBL" id="CP072788">
    <property type="protein sequence ID" value="QTR01711.1"/>
    <property type="molecule type" value="Genomic_DNA"/>
</dbReference>
<dbReference type="GO" id="GO:0005975">
    <property type="term" value="P:carbohydrate metabolic process"/>
    <property type="evidence" value="ECO:0007669"/>
    <property type="project" value="InterPro"/>
</dbReference>
<feature type="signal peptide" evidence="2">
    <location>
        <begin position="1"/>
        <end position="29"/>
    </location>
</feature>
<dbReference type="SUPFAM" id="SSF49785">
    <property type="entry name" value="Galactose-binding domain-like"/>
    <property type="match status" value="1"/>
</dbReference>
<dbReference type="GO" id="GO:0005829">
    <property type="term" value="C:cytosol"/>
    <property type="evidence" value="ECO:0007669"/>
    <property type="project" value="TreeGrafter"/>
</dbReference>
<dbReference type="InterPro" id="IPR008928">
    <property type="entry name" value="6-hairpin_glycosidase_sf"/>
</dbReference>
<dbReference type="PANTHER" id="PTHR12143:SF43">
    <property type="entry name" value="PUTATIVE-RELATED"/>
    <property type="match status" value="1"/>
</dbReference>
<dbReference type="Pfam" id="PF17678">
    <property type="entry name" value="Glyco_hydro_92N"/>
    <property type="match status" value="1"/>
</dbReference>
<dbReference type="InterPro" id="IPR005887">
    <property type="entry name" value="GH92_a_mannosidase_put"/>
</dbReference>
<dbReference type="GO" id="GO:0030246">
    <property type="term" value="F:carbohydrate binding"/>
    <property type="evidence" value="ECO:0007669"/>
    <property type="project" value="InterPro"/>
</dbReference>
<evidence type="ECO:0000313" key="5">
    <source>
        <dbReference type="Proteomes" id="UP000671828"/>
    </source>
</evidence>
<dbReference type="GO" id="GO:0016798">
    <property type="term" value="F:hydrolase activity, acting on glycosyl bonds"/>
    <property type="evidence" value="ECO:0007669"/>
    <property type="project" value="UniProtKB-KW"/>
</dbReference>
<feature type="compositionally biased region" description="Low complexity" evidence="1">
    <location>
        <begin position="1138"/>
        <end position="1153"/>
    </location>
</feature>
<dbReference type="InterPro" id="IPR041371">
    <property type="entry name" value="GH92_N"/>
</dbReference>
<protein>
    <submittedName>
        <fullName evidence="4">GH92 family glycosyl hydrolase</fullName>
        <ecNumber evidence="4">3.2.1.-</ecNumber>
    </submittedName>
</protein>
<sequence length="1419" mass="151209">MGHLRSSLVLLTAAAAALGGVGGWSSATAPGEPTVSETSFASSFEEGQPQPRWTSAVETDRDGAPKASGVDGSDPTDLPGDVTDRVVAVAANSEHAEAGEVKENLVDGSAATKWLTFTPTGWASFGFPEPVVVRRYALTSADDAPGRDPRDWALSGSDDGSTWTAVDARAGEVFPARLRTKVYDTANTAAFRFYRLDITANAGGVDLLQLAEVRFSDGSTEPPARNMRTTAGRGATGGYSAKAGAGFTGVRALRYRGAHVAEGRGYSYNKVFEVDIPVTATTELSYLIFPSFTPGDLRYPSTFAAVDLAFTDGTYLSDLGARDQHGFELSPRGQGAAKSLHTNQWNRVASVVGEVAAGKVVQRILVAYDNPAGPASFNGWIDDVAVRSAPVVVERARPTDHVLTTRGTNSSGSFSRGNNIPATAVPHGFNFWSPMTNAGSTSWLYEYAKGNDRDNLPTIQAFTASHEPSPWMGDRQTFHVMPSAGPPTADRALRALPFEHGNETARAHYYGVRFENGMRAEITPTDHAALLRFTFTGDASNLVFDNVNNSGGLSLDAASGVVTGFSDVKSGLSTGATRLFVYGVVDRPVLASGRLTGAGRDDVAGYLRFDTSADRTVTLRIATSLLGVEQARRNLELEVSGSDTFESVRDRAQRAWDDVLGAVEVEGASADRLTTLYSNLYRLHLYPNSGFENVGTAAEPRYRYASPVRPAGPSTPTRTGAQVVDGRIYVNNGFWDTYRTTWPAYSLLAPRRAGELVDGFVQQYRDGGWIPRWSSPGYADLMTGTSSDVAFADAFVKGVEGFDAEAAFAAAVKNATAAPPHAGVGRKGLDTSIFTGYTSTATDEGMSWAIEGYVNDFGIAAMAKELHRRTGRADYLAQHEYFADRALNYVTMFDPGTGFFQGRDPDGAWRVPPDEYEPREWGHDYTETNGWNMAFSVPHDGQGLANLHGGREALARKLDTFFATPETAEFPGSYGGVIHEMTEARDVRMGQLGHSNQVSHHIAYMYDYAGQPWKTQEKVREIPSRLYLGSEIGQGYPGDEDNGEQSAWYLFSALGFYPLQMGGATYAIGSPLFTKATVHLENGRELVVNAPGNSARNVYVQSLKVNGKQWDKAYLPHAEIAGGGVLDFELGPAPSRWATGADAAPPSPTTGTGPPRPLRDITPSSTVTGSGPVAPLVDDTSQTSGSASWLRVDVPDAREEVEFYTLTSGTASGDPASWVLRGSYDGRKWSTVDERSDEVFPWRRQTRAFKVARPGHYRHYRLEFPSAATLAEVELLARPPAACATTITGEHRGPLRVRDATCVVGGTVDGPVRVEAGASLHVLGGALRGPVTASGAAAVVLVDAEVDGPLSISGTSGEVAVEHSVVRGPVTLAGNRGGTAVAANTVGGPLSCVASDPPPVDNGWPNDVSGPKLGQCAGL</sequence>
<dbReference type="FunFam" id="1.20.1050.60:FF:000001">
    <property type="entry name" value="Putative alpha-1,2-mannosidase"/>
    <property type="match status" value="1"/>
</dbReference>
<dbReference type="Pfam" id="PF07971">
    <property type="entry name" value="Glyco_hydro_92"/>
    <property type="match status" value="1"/>
</dbReference>
<dbReference type="Gene3D" id="1.20.1610.10">
    <property type="entry name" value="alpha-1,2-mannosidases domains"/>
    <property type="match status" value="1"/>
</dbReference>
<dbReference type="FunFam" id="3.30.2080.10:FF:000001">
    <property type="entry name" value="Alpha-1,2-mannosidase subfamily"/>
    <property type="match status" value="1"/>
</dbReference>
<dbReference type="PROSITE" id="PS50022">
    <property type="entry name" value="FA58C_3"/>
    <property type="match status" value="1"/>
</dbReference>
<proteinExistence type="predicted"/>
<dbReference type="InterPro" id="IPR014718">
    <property type="entry name" value="GH-type_carb-bd"/>
</dbReference>
<gene>
    <name evidence="4" type="ORF">J7S33_20635</name>
</gene>
<dbReference type="EC" id="3.2.1.-" evidence="4"/>
<dbReference type="GO" id="GO:0006516">
    <property type="term" value="P:glycoprotein catabolic process"/>
    <property type="evidence" value="ECO:0007669"/>
    <property type="project" value="TreeGrafter"/>
</dbReference>
<reference evidence="4" key="1">
    <citation type="submission" date="2021-04" db="EMBL/GenBank/DDBJ databases">
        <title>Saccharothrix algeriensis WGS.</title>
        <authorList>
            <person name="Stuskova K."/>
            <person name="Hakalova E."/>
            <person name="Tebbal A.B."/>
            <person name="Eichmeier A."/>
        </authorList>
    </citation>
    <scope>NUCLEOTIDE SEQUENCE</scope>
    <source>
        <strain evidence="4">NRRL B-24137</strain>
    </source>
</reference>
<dbReference type="Gene3D" id="1.20.1050.60">
    <property type="entry name" value="alpha-1,2-mannosidase"/>
    <property type="match status" value="1"/>
</dbReference>
<keyword evidence="4" id="KW-0326">Glycosidase</keyword>
<dbReference type="SUPFAM" id="SSF48208">
    <property type="entry name" value="Six-hairpin glycosidases"/>
    <property type="match status" value="1"/>
</dbReference>
<evidence type="ECO:0000313" key="4">
    <source>
        <dbReference type="EMBL" id="QTR01711.1"/>
    </source>
</evidence>
<feature type="region of interest" description="Disordered" evidence="1">
    <location>
        <begin position="1136"/>
        <end position="1188"/>
    </location>
</feature>
<name>A0A8T8HTK7_9PSEU</name>
<dbReference type="Gene3D" id="2.60.120.260">
    <property type="entry name" value="Galactose-binding domain-like"/>
    <property type="match status" value="2"/>
</dbReference>
<dbReference type="Gene3D" id="3.30.2080.10">
    <property type="entry name" value="GH92 mannosidase domain"/>
    <property type="match status" value="1"/>
</dbReference>
<dbReference type="PANTHER" id="PTHR12143">
    <property type="entry name" value="PEPTIDE N-GLYCANASE PNGASE -RELATED"/>
    <property type="match status" value="1"/>
</dbReference>
<feature type="domain" description="F5/8 type C" evidence="3">
    <location>
        <begin position="70"/>
        <end position="215"/>
    </location>
</feature>
<feature type="chain" id="PRO_5035723165" evidence="2">
    <location>
        <begin position="30"/>
        <end position="1419"/>
    </location>
</feature>
<evidence type="ECO:0000259" key="3">
    <source>
        <dbReference type="PROSITE" id="PS50022"/>
    </source>
</evidence>
<evidence type="ECO:0000256" key="1">
    <source>
        <dbReference type="SAM" id="MobiDB-lite"/>
    </source>
</evidence>
<dbReference type="InterPro" id="IPR012939">
    <property type="entry name" value="Glyco_hydro_92"/>
</dbReference>
<dbReference type="Pfam" id="PF00754">
    <property type="entry name" value="F5_F8_type_C"/>
    <property type="match status" value="1"/>
</dbReference>
<feature type="region of interest" description="Disordered" evidence="1">
    <location>
        <begin position="29"/>
        <end position="81"/>
    </location>
</feature>